<protein>
    <submittedName>
        <fullName evidence="6">Sphinganine C4-hydroxylase</fullName>
    </submittedName>
</protein>
<reference evidence="6 7" key="1">
    <citation type="journal article" date="2013" name="Nat. Commun.">
        <title>The evolution and pathogenic mechanisms of the rice sheath blight pathogen.</title>
        <authorList>
            <person name="Zheng A."/>
            <person name="Lin R."/>
            <person name="Xu L."/>
            <person name="Qin P."/>
            <person name="Tang C."/>
            <person name="Ai P."/>
            <person name="Zhang D."/>
            <person name="Liu Y."/>
            <person name="Sun Z."/>
            <person name="Feng H."/>
            <person name="Wang Y."/>
            <person name="Chen Y."/>
            <person name="Liang X."/>
            <person name="Fu R."/>
            <person name="Li Q."/>
            <person name="Zhang J."/>
            <person name="Yu X."/>
            <person name="Xie Z."/>
            <person name="Ding L."/>
            <person name="Guan P."/>
            <person name="Tang J."/>
            <person name="Liang Y."/>
            <person name="Wang S."/>
            <person name="Deng Q."/>
            <person name="Li S."/>
            <person name="Zhu J."/>
            <person name="Wang L."/>
            <person name="Liu H."/>
            <person name="Li P."/>
        </authorList>
    </citation>
    <scope>NUCLEOTIDE SEQUENCE [LARGE SCALE GENOMIC DNA]</scope>
    <source>
        <strain evidence="7">AG-1 IA</strain>
    </source>
</reference>
<comment type="subcellular location">
    <subcellularLocation>
        <location evidence="1">Membrane</location>
    </subcellularLocation>
</comment>
<evidence type="ECO:0000256" key="1">
    <source>
        <dbReference type="ARBA" id="ARBA00004370"/>
    </source>
</evidence>
<dbReference type="Proteomes" id="UP000011668">
    <property type="component" value="Unassembled WGS sequence"/>
</dbReference>
<dbReference type="HOGENOM" id="CLU_043293_1_1_1"/>
<comment type="caution">
    <text evidence="6">The sequence shown here is derived from an EMBL/GenBank/DDBJ whole genome shotgun (WGS) entry which is preliminary data.</text>
</comment>
<feature type="domain" description="Fatty acid hydroxylase" evidence="5">
    <location>
        <begin position="158"/>
        <end position="292"/>
    </location>
</feature>
<evidence type="ECO:0000256" key="2">
    <source>
        <dbReference type="ARBA" id="ARBA00022692"/>
    </source>
</evidence>
<gene>
    <name evidence="6" type="ORF">AG1IA_05928</name>
</gene>
<keyword evidence="4" id="KW-0472">Membrane</keyword>
<dbReference type="GO" id="GO:0005506">
    <property type="term" value="F:iron ion binding"/>
    <property type="evidence" value="ECO:0007669"/>
    <property type="project" value="InterPro"/>
</dbReference>
<dbReference type="OrthoDB" id="408954at2759"/>
<dbReference type="GO" id="GO:0016020">
    <property type="term" value="C:membrane"/>
    <property type="evidence" value="ECO:0007669"/>
    <property type="project" value="UniProtKB-SubCell"/>
</dbReference>
<dbReference type="GO" id="GO:0008610">
    <property type="term" value="P:lipid biosynthetic process"/>
    <property type="evidence" value="ECO:0007669"/>
    <property type="project" value="InterPro"/>
</dbReference>
<keyword evidence="2" id="KW-0812">Transmembrane</keyword>
<sequence length="341" mass="39612">MTMNVTSAFYDSLVPSPLTYPWYHSSKPDLLDWASDKHLSLAAPIIAYWVYSMFFHALDTIEIPFFEKYRIHESEEVKSRNLVSRIDVIKAVVLQHVIQTILGLVHLDGSGSESSYNHTAGMRYWAPWVVHVVRLACGPMTAENILESYGHQLVHFTYWWFVMDTWQYFLHRLFHVNKYLYKKFHSVHHRLYAPYAYGALYNHWFEGLVLDTLGAAVSHYLAGMGIRQGIFLFAFSTLKTVDDHCGYALPFDPFQLFFGNNAPYHDVHHQSYGLKKNFSQPFFVHWDTILGTKMEPRKLTDKSDARLKKKEKEAVKLVQCVRGYVITYGNACTPLVELRNP</sequence>
<dbReference type="AlphaFoldDB" id="L8WUL6"/>
<evidence type="ECO:0000259" key="5">
    <source>
        <dbReference type="Pfam" id="PF04116"/>
    </source>
</evidence>
<evidence type="ECO:0000313" key="7">
    <source>
        <dbReference type="Proteomes" id="UP000011668"/>
    </source>
</evidence>
<dbReference type="EMBL" id="AFRT01001530">
    <property type="protein sequence ID" value="ELU40044.1"/>
    <property type="molecule type" value="Genomic_DNA"/>
</dbReference>
<organism evidence="6 7">
    <name type="scientific">Thanatephorus cucumeris (strain AG1-IA)</name>
    <name type="common">Rice sheath blight fungus</name>
    <name type="synonym">Rhizoctonia solani</name>
    <dbReference type="NCBI Taxonomy" id="983506"/>
    <lineage>
        <taxon>Eukaryota</taxon>
        <taxon>Fungi</taxon>
        <taxon>Dikarya</taxon>
        <taxon>Basidiomycota</taxon>
        <taxon>Agaricomycotina</taxon>
        <taxon>Agaricomycetes</taxon>
        <taxon>Cantharellales</taxon>
        <taxon>Ceratobasidiaceae</taxon>
        <taxon>Rhizoctonia</taxon>
        <taxon>Rhizoctonia solani AG-1</taxon>
    </lineage>
</organism>
<accession>L8WUL6</accession>
<dbReference type="InterPro" id="IPR050307">
    <property type="entry name" value="Sterol_Desaturase_Related"/>
</dbReference>
<evidence type="ECO:0000256" key="3">
    <source>
        <dbReference type="ARBA" id="ARBA00022989"/>
    </source>
</evidence>
<keyword evidence="3" id="KW-1133">Transmembrane helix</keyword>
<dbReference type="OMA" id="FFIFWDR"/>
<proteinExistence type="predicted"/>
<dbReference type="STRING" id="983506.L8WUL6"/>
<dbReference type="PANTHER" id="PTHR11863">
    <property type="entry name" value="STEROL DESATURASE"/>
    <property type="match status" value="1"/>
</dbReference>
<keyword evidence="7" id="KW-1185">Reference proteome</keyword>
<evidence type="ECO:0000256" key="4">
    <source>
        <dbReference type="ARBA" id="ARBA00023136"/>
    </source>
</evidence>
<dbReference type="Pfam" id="PF04116">
    <property type="entry name" value="FA_hydroxylase"/>
    <property type="match status" value="1"/>
</dbReference>
<dbReference type="InterPro" id="IPR006694">
    <property type="entry name" value="Fatty_acid_hydroxylase"/>
</dbReference>
<dbReference type="GO" id="GO:0016491">
    <property type="term" value="F:oxidoreductase activity"/>
    <property type="evidence" value="ECO:0007669"/>
    <property type="project" value="InterPro"/>
</dbReference>
<evidence type="ECO:0000313" key="6">
    <source>
        <dbReference type="EMBL" id="ELU40044.1"/>
    </source>
</evidence>
<name>L8WUL6_THACA</name>